<comment type="caution">
    <text evidence="1">The sequence shown here is derived from an EMBL/GenBank/DDBJ whole genome shotgun (WGS) entry which is preliminary data.</text>
</comment>
<organism evidence="1 2">
    <name type="scientific">Letharia columbiana</name>
    <dbReference type="NCBI Taxonomy" id="112416"/>
    <lineage>
        <taxon>Eukaryota</taxon>
        <taxon>Fungi</taxon>
        <taxon>Dikarya</taxon>
        <taxon>Ascomycota</taxon>
        <taxon>Pezizomycotina</taxon>
        <taxon>Lecanoromycetes</taxon>
        <taxon>OSLEUM clade</taxon>
        <taxon>Lecanoromycetidae</taxon>
        <taxon>Lecanorales</taxon>
        <taxon>Lecanorineae</taxon>
        <taxon>Parmeliaceae</taxon>
        <taxon>Letharia</taxon>
    </lineage>
</organism>
<sequence>MHAARGTNHTYEKKTNLAWYRRYREAFSRLDHETGLPVQPSGFESPIQRHNDHCSPRYKGRFIVHSKSSTWVENTSLKTSPK</sequence>
<gene>
    <name evidence="1" type="ORF">HO173_012321</name>
</gene>
<dbReference type="Proteomes" id="UP000578531">
    <property type="component" value="Unassembled WGS sequence"/>
</dbReference>
<evidence type="ECO:0000313" key="1">
    <source>
        <dbReference type="EMBL" id="KAF6226817.1"/>
    </source>
</evidence>
<dbReference type="GeneID" id="59293957"/>
<dbReference type="AlphaFoldDB" id="A0A8H6CNK9"/>
<reference evidence="1 2" key="1">
    <citation type="journal article" date="2020" name="Genomics">
        <title>Complete, high-quality genomes from long-read metagenomic sequencing of two wolf lichen thalli reveals enigmatic genome architecture.</title>
        <authorList>
            <person name="McKenzie S.K."/>
            <person name="Walston R.F."/>
            <person name="Allen J.L."/>
        </authorList>
    </citation>
    <scope>NUCLEOTIDE SEQUENCE [LARGE SCALE GENOMIC DNA]</scope>
    <source>
        <strain evidence="1">WasteWater2</strain>
    </source>
</reference>
<accession>A0A8H6CNK9</accession>
<name>A0A8H6CNK9_9LECA</name>
<proteinExistence type="predicted"/>
<protein>
    <submittedName>
        <fullName evidence="1">Uncharacterized protein</fullName>
    </submittedName>
</protein>
<evidence type="ECO:0000313" key="2">
    <source>
        <dbReference type="Proteomes" id="UP000578531"/>
    </source>
</evidence>
<dbReference type="RefSeq" id="XP_037158968.1">
    <property type="nucleotide sequence ID" value="XM_037314193.1"/>
</dbReference>
<keyword evidence="2" id="KW-1185">Reference proteome</keyword>
<dbReference type="EMBL" id="JACCJC010000087">
    <property type="protein sequence ID" value="KAF6226817.1"/>
    <property type="molecule type" value="Genomic_DNA"/>
</dbReference>